<reference evidence="2" key="1">
    <citation type="submission" date="2020-11" db="EMBL/GenBank/DDBJ databases">
        <title>RNA virus dark matter in the feces of wild birds.</title>
        <authorList>
            <person name="Lu X."/>
            <person name="Yang X.S."/>
            <person name="Zhang W."/>
        </authorList>
    </citation>
    <scope>NUCLEOTIDE SEQUENCE</scope>
    <source>
        <strain evidence="2">Woodpecker139con72</strain>
    </source>
</reference>
<evidence type="ECO:0000313" key="2">
    <source>
        <dbReference type="EMBL" id="UGO57338.1"/>
    </source>
</evidence>
<protein>
    <submittedName>
        <fullName evidence="2">Uncharacterized protein</fullName>
    </submittedName>
</protein>
<evidence type="ECO:0000256" key="1">
    <source>
        <dbReference type="SAM" id="MobiDB-lite"/>
    </source>
</evidence>
<proteinExistence type="predicted"/>
<accession>A0A8K1U2C0</accession>
<name>A0A8K1U2C0_9VIRU</name>
<sequence length="313" mass="36177">MERLLFLVCLPPVLLFLYEVIRSYPSTEHLSHTELVQNHSQGSYQLAKPTFTWIMEMDPKLMAVVGATVTTLSPRTTLYKVLKMFIWLGRTLSQYFWVMLRSTYRLMTTLLCLIYHHVLSTILVSVLQRSILILMALYVLRESARQVLLLGDSSLQTILECWSILVQHIQVIVARLTWLALILLLLCTFPEVRGTLQCLLTMLRRGLSGLRTAMLWLQLFRQRRRSGSDLTTTGTERLTPDRPSQPESLQEIRPTTRSGWEPNIITSMPMRCQSSSEHPTAMERIYRFRAKPLGALMMMRRGTESMNAPRTIF</sequence>
<organism evidence="2">
    <name type="scientific">Riboviria sp</name>
    <dbReference type="NCBI Taxonomy" id="2585031"/>
    <lineage>
        <taxon>Viruses</taxon>
        <taxon>Riboviria</taxon>
    </lineage>
</organism>
<feature type="region of interest" description="Disordered" evidence="1">
    <location>
        <begin position="227"/>
        <end position="253"/>
    </location>
</feature>
<dbReference type="EMBL" id="MW239341">
    <property type="protein sequence ID" value="UGO57338.1"/>
    <property type="molecule type" value="Genomic_RNA"/>
</dbReference>